<gene>
    <name evidence="1" type="ORF">AWB72_02856</name>
</gene>
<accession>A0A658QY57</accession>
<sequence length="144" mass="14677">MLVQTFCGQRASPLAMHSTDADVMTALPFSRIAGRGCARRTRTLAAIALITVGVSIHAQAECPGYVETDAGSAFDVAAIIKDSGSPQTALDRVRGAVSKINAGGGCSIFANKRACEETLALASKAMVALQACSSASPPKNAAHG</sequence>
<organism evidence="1 2">
    <name type="scientific">Caballeronia concitans</name>
    <dbReference type="NCBI Taxonomy" id="1777133"/>
    <lineage>
        <taxon>Bacteria</taxon>
        <taxon>Pseudomonadati</taxon>
        <taxon>Pseudomonadota</taxon>
        <taxon>Betaproteobacteria</taxon>
        <taxon>Burkholderiales</taxon>
        <taxon>Burkholderiaceae</taxon>
        <taxon>Caballeronia</taxon>
    </lineage>
</organism>
<dbReference type="AlphaFoldDB" id="A0A658QY57"/>
<dbReference type="EMBL" id="FCNV02000004">
    <property type="protein sequence ID" value="SAL31950.1"/>
    <property type="molecule type" value="Genomic_DNA"/>
</dbReference>
<keyword evidence="2" id="KW-1185">Reference proteome</keyword>
<name>A0A658QY57_9BURK</name>
<comment type="caution">
    <text evidence="1">The sequence shown here is derived from an EMBL/GenBank/DDBJ whole genome shotgun (WGS) entry which is preliminary data.</text>
</comment>
<protein>
    <submittedName>
        <fullName evidence="1">Uncharacterized protein</fullName>
    </submittedName>
</protein>
<proteinExistence type="predicted"/>
<evidence type="ECO:0000313" key="2">
    <source>
        <dbReference type="Proteomes" id="UP000198263"/>
    </source>
</evidence>
<dbReference type="Proteomes" id="UP000198263">
    <property type="component" value="Unassembled WGS sequence"/>
</dbReference>
<evidence type="ECO:0000313" key="1">
    <source>
        <dbReference type="EMBL" id="SAL31950.1"/>
    </source>
</evidence>
<reference evidence="1 2" key="1">
    <citation type="submission" date="2016-01" db="EMBL/GenBank/DDBJ databases">
        <authorList>
            <person name="Peeters C."/>
        </authorList>
    </citation>
    <scope>NUCLEOTIDE SEQUENCE [LARGE SCALE GENOMIC DNA]</scope>
    <source>
        <strain evidence="1">LMG 29315</strain>
    </source>
</reference>